<proteinExistence type="predicted"/>
<dbReference type="SUPFAM" id="SSF48452">
    <property type="entry name" value="TPR-like"/>
    <property type="match status" value="1"/>
</dbReference>
<comment type="caution">
    <text evidence="3">The sequence shown here is derived from an EMBL/GenBank/DDBJ whole genome shotgun (WGS) entry which is preliminary data.</text>
</comment>
<dbReference type="SUPFAM" id="SSF52540">
    <property type="entry name" value="P-loop containing nucleoside triphosphate hydrolases"/>
    <property type="match status" value="1"/>
</dbReference>
<dbReference type="Pfam" id="PF13424">
    <property type="entry name" value="TPR_12"/>
    <property type="match status" value="1"/>
</dbReference>
<keyword evidence="4" id="KW-1185">Reference proteome</keyword>
<dbReference type="PROSITE" id="PS50005">
    <property type="entry name" value="TPR"/>
    <property type="match status" value="1"/>
</dbReference>
<dbReference type="InterPro" id="IPR029787">
    <property type="entry name" value="Nucleotide_cyclase"/>
</dbReference>
<dbReference type="InterPro" id="IPR049945">
    <property type="entry name" value="AAA_22"/>
</dbReference>
<evidence type="ECO:0000313" key="4">
    <source>
        <dbReference type="Proteomes" id="UP000737171"/>
    </source>
</evidence>
<dbReference type="CDD" id="cd07302">
    <property type="entry name" value="CHD"/>
    <property type="match status" value="1"/>
</dbReference>
<name>A0ABX2EF68_9BURK</name>
<dbReference type="SMART" id="SM00028">
    <property type="entry name" value="TPR"/>
    <property type="match status" value="4"/>
</dbReference>
<dbReference type="Gene3D" id="3.40.50.300">
    <property type="entry name" value="P-loop containing nucleotide triphosphate hydrolases"/>
    <property type="match status" value="1"/>
</dbReference>
<accession>A0ABX2EF68</accession>
<dbReference type="PROSITE" id="PS50125">
    <property type="entry name" value="GUANYLATE_CYCLASE_2"/>
    <property type="match status" value="1"/>
</dbReference>
<dbReference type="InterPro" id="IPR027417">
    <property type="entry name" value="P-loop_NTPase"/>
</dbReference>
<feature type="domain" description="Guanylate cyclase" evidence="2">
    <location>
        <begin position="1"/>
        <end position="119"/>
    </location>
</feature>
<dbReference type="Gene3D" id="1.25.40.10">
    <property type="entry name" value="Tetratricopeptide repeat domain"/>
    <property type="match status" value="2"/>
</dbReference>
<dbReference type="PANTHER" id="PTHR47691">
    <property type="entry name" value="REGULATOR-RELATED"/>
    <property type="match status" value="1"/>
</dbReference>
<dbReference type="RefSeq" id="WP_173122365.1">
    <property type="nucleotide sequence ID" value="NZ_JABRWJ010000003.1"/>
</dbReference>
<sequence length="911" mass="98379">MLTDIVDSTQLNVRLGDERMAPLWSQHDAQARQLIRLHGGQEVGRSDGFLILFRRAVDAVEFALAYHRSLRGISDAMKARVGIHTGQVTLRENSPEDRHQGATPFEIDGVALPVAARFMAAARSGQTLVSAAVIENLVGSTAHRCLSHGHWSFKGLDDPLEVIEVGDDLAPFLPPADSAKAYRVIRDSVGWCTVASIPHRLPAEQDRFIGRQEWLRHLRELLDETRLVTVFGAGGVGKTRLVQRFAQECLGGFPGGAWFCDLSSATTAEGVTHAVAQGLDVPLSGGDPIEQIAQVIESRGSCLVLLDNFEQVARHALATVAVWLQRSSEARFIITSREVLGLGGEAILALGPMEVEEAMELFMRRMDQFGGTSAASPQDQPVRDLVQLLDHLPLAIELAAARARVMSVGDLLKGMGNRFKLLARRTGPVDRQSTLRATMDWSWALLSEAEQLAASQVSAFEGGFTLCATERVVDLSSLGDAAWVGDVLQGLVEKAIVRRMEGDRFDMLRTVHDYMAGKLAGLPLVRETTLRRHWEYFATFDENEVGNGRCRDLDNIVAAARRAAEGGDPDAATQNLVVAAAVLQRVGPIAAVLQLVERVRHCAGLSPSAEAAISRVTGNAMYSLGDRGGAMAEYERGLQRARAAADNALVVRLSCAIFEPSLRAGDLPGARDHLDRAASAAERCQDPSLKFIVLNAEGSLALAEGRLDDASRHYLKALDIASHLGHRRREGGVLGNLGNVMFAMQHHDEAADFYRRAIAIGEEVGDRRWAANACCNLGLLHSEVGDHALAIAQLQAAVLTAREVGDSSLEATALCNLGLAQLATASSAEAEVNFDAAASIAVRLEHWSLALQSFQGLCDARLQRDVLRGAADALAKAINIAERIQSVSDLQSLTARREKLESELAARGDRP</sequence>
<gene>
    <name evidence="3" type="ORF">HLB44_09595</name>
</gene>
<protein>
    <submittedName>
        <fullName evidence="3">Tetratricopeptide repeat protein</fullName>
    </submittedName>
</protein>
<dbReference type="EMBL" id="JABRWJ010000003">
    <property type="protein sequence ID" value="NRF67236.1"/>
    <property type="molecule type" value="Genomic_DNA"/>
</dbReference>
<dbReference type="InterPro" id="IPR019734">
    <property type="entry name" value="TPR_rpt"/>
</dbReference>
<organism evidence="3 4">
    <name type="scientific">Pseudaquabacterium terrae</name>
    <dbReference type="NCBI Taxonomy" id="2732868"/>
    <lineage>
        <taxon>Bacteria</taxon>
        <taxon>Pseudomonadati</taxon>
        <taxon>Pseudomonadota</taxon>
        <taxon>Betaproteobacteria</taxon>
        <taxon>Burkholderiales</taxon>
        <taxon>Sphaerotilaceae</taxon>
        <taxon>Pseudaquabacterium</taxon>
    </lineage>
</organism>
<evidence type="ECO:0000259" key="2">
    <source>
        <dbReference type="PROSITE" id="PS50125"/>
    </source>
</evidence>
<evidence type="ECO:0000313" key="3">
    <source>
        <dbReference type="EMBL" id="NRF67236.1"/>
    </source>
</evidence>
<dbReference type="Proteomes" id="UP000737171">
    <property type="component" value="Unassembled WGS sequence"/>
</dbReference>
<evidence type="ECO:0000256" key="1">
    <source>
        <dbReference type="PROSITE-ProRule" id="PRU00339"/>
    </source>
</evidence>
<dbReference type="Gene3D" id="3.30.70.1230">
    <property type="entry name" value="Nucleotide cyclase"/>
    <property type="match status" value="1"/>
</dbReference>
<dbReference type="PANTHER" id="PTHR47691:SF3">
    <property type="entry name" value="HTH-TYPE TRANSCRIPTIONAL REGULATOR RV0890C-RELATED"/>
    <property type="match status" value="1"/>
</dbReference>
<reference evidence="3 4" key="1">
    <citation type="submission" date="2020-05" db="EMBL/GenBank/DDBJ databases">
        <title>Aquincola sp. isolate from soil.</title>
        <authorList>
            <person name="Han J."/>
            <person name="Kim D.-U."/>
        </authorList>
    </citation>
    <scope>NUCLEOTIDE SEQUENCE [LARGE SCALE GENOMIC DNA]</scope>
    <source>
        <strain evidence="3 4">S2</strain>
    </source>
</reference>
<dbReference type="SUPFAM" id="SSF55073">
    <property type="entry name" value="Nucleotide cyclase"/>
    <property type="match status" value="1"/>
</dbReference>
<dbReference type="Pfam" id="PF13401">
    <property type="entry name" value="AAA_22"/>
    <property type="match status" value="1"/>
</dbReference>
<keyword evidence="1" id="KW-0802">TPR repeat</keyword>
<feature type="repeat" description="TPR" evidence="1">
    <location>
        <begin position="731"/>
        <end position="764"/>
    </location>
</feature>
<dbReference type="InterPro" id="IPR011990">
    <property type="entry name" value="TPR-like_helical_dom_sf"/>
</dbReference>
<dbReference type="InterPro" id="IPR001054">
    <property type="entry name" value="A/G_cyclase"/>
</dbReference>